<comment type="caution">
    <text evidence="1">The sequence shown here is derived from an EMBL/GenBank/DDBJ whole genome shotgun (WGS) entry which is preliminary data.</text>
</comment>
<evidence type="ECO:0000313" key="2">
    <source>
        <dbReference type="Proteomes" id="UP001153334"/>
    </source>
</evidence>
<name>A0ACC2I0I7_9PEZI</name>
<reference evidence="1" key="1">
    <citation type="submission" date="2022-11" db="EMBL/GenBank/DDBJ databases">
        <title>Genome Sequence of Nemania bipapillata.</title>
        <authorList>
            <person name="Buettner E."/>
        </authorList>
    </citation>
    <scope>NUCLEOTIDE SEQUENCE</scope>
    <source>
        <strain evidence="1">CP14</strain>
    </source>
</reference>
<protein>
    <submittedName>
        <fullName evidence="1">Uncharacterized protein</fullName>
    </submittedName>
</protein>
<dbReference type="Proteomes" id="UP001153334">
    <property type="component" value="Unassembled WGS sequence"/>
</dbReference>
<gene>
    <name evidence="1" type="ORF">ONZ43_g6473</name>
</gene>
<accession>A0ACC2I0I7</accession>
<keyword evidence="2" id="KW-1185">Reference proteome</keyword>
<sequence length="464" mass="52533">MPFSKAHQREDSAHSAVYWPRDLLPTTVPDARILTLGGIVVKELLRRSSGCGHGQAHLQDVFKSTAGIMFFGTPHGGTDPRGTLHRAAELLIKAIGFKVNEQIVNTLLPSSERLSELRDEFGPMAHERRWVIHSFQEQLAVKALNGRKIVEDNSSYLNLPDIEVTEHIGQNHMDMCRFRGPEDVEYKKVVSALQGMISNLPQVQKHAPRAVITREEKEKLLASLGFEQIDGRLATIKKAHTRTCEWLEKRPEYLDWLDPTKITEHHGILWIKGNPGTGKSTLMKFAFDQARKTMMDKVILSFFFNARGGELERSTAGMYRSLLLQLMKHIPELETIFDSLRVTALLKRAQIHWSIELLQDLLEQAIQKLGQTQVVCFIDALDECDEDQIRDMLSFFEHSGALAIASNIRFQVCFSSRHYPTISITRGLQMVLEGQEGHNKDITNYINSQGIWCLYVGRTGGSHA</sequence>
<organism evidence="1 2">
    <name type="scientific">Nemania bipapillata</name>
    <dbReference type="NCBI Taxonomy" id="110536"/>
    <lineage>
        <taxon>Eukaryota</taxon>
        <taxon>Fungi</taxon>
        <taxon>Dikarya</taxon>
        <taxon>Ascomycota</taxon>
        <taxon>Pezizomycotina</taxon>
        <taxon>Sordariomycetes</taxon>
        <taxon>Xylariomycetidae</taxon>
        <taxon>Xylariales</taxon>
        <taxon>Xylariaceae</taxon>
        <taxon>Nemania</taxon>
    </lineage>
</organism>
<dbReference type="EMBL" id="JAPESX010002323">
    <property type="protein sequence ID" value="KAJ8108286.1"/>
    <property type="molecule type" value="Genomic_DNA"/>
</dbReference>
<evidence type="ECO:0000313" key="1">
    <source>
        <dbReference type="EMBL" id="KAJ8108286.1"/>
    </source>
</evidence>
<proteinExistence type="predicted"/>